<reference evidence="8" key="1">
    <citation type="submission" date="2019-04" db="EMBL/GenBank/DDBJ databases">
        <authorList>
            <person name="Brambilla D."/>
        </authorList>
    </citation>
    <scope>NUCLEOTIDE SEQUENCE</scope>
    <source>
        <strain evidence="8">BAL1</strain>
    </source>
</reference>
<evidence type="ECO:0000256" key="2">
    <source>
        <dbReference type="ARBA" id="ARBA00022679"/>
    </source>
</evidence>
<dbReference type="AlphaFoldDB" id="A0A486XSD2"/>
<comment type="function">
    <text evidence="5">Methylates the class 1 translation termination release factors RF1/PrfA and RF2/PrfB on the glutamine residue of the universally conserved GGQ motif.</text>
</comment>
<sequence>MVCTLVLWQKQAQQQLSAVSQTADIDARLCLCHVLKVSNSYLYSYPERQLTDSEQVQLNALLAARLAGQPLAYLFGYWHFYDLSLKVAPSTLIPRPDTELLVEQALSLPVPAAAQVLDLGTGTGAIALALAHNKPQWQLTAVDYISDAVQLAEYNRKQLAISNCRILQSNWFASLANQRFDLIVSNPPYIDPNDEHLSALRYEPITALTAAGEGLADIRHIVQQAPAYLNQHGWLYLEHGYDQADAVRKLLQDAGFTQVCSKRDYGDNWRISGGQWPG</sequence>
<dbReference type="SUPFAM" id="SSF53335">
    <property type="entry name" value="S-adenosyl-L-methionine-dependent methyltransferases"/>
    <property type="match status" value="1"/>
</dbReference>
<protein>
    <recommendedName>
        <fullName evidence="5">Release factor glutamine methyltransferase</fullName>
        <shortName evidence="5">RF MTase</shortName>
        <ecNumber evidence="5">2.1.1.297</ecNumber>
    </recommendedName>
    <alternativeName>
        <fullName evidence="5">N5-glutamine methyltransferase PrmC</fullName>
    </alternativeName>
    <alternativeName>
        <fullName evidence="5">Protein-(glutamine-N5) MTase PrmC</fullName>
    </alternativeName>
    <alternativeName>
        <fullName evidence="5">Protein-glutamine N-methyltransferase PrmC</fullName>
    </alternativeName>
</protein>
<keyword evidence="3 5" id="KW-0949">S-adenosyl-L-methionine</keyword>
<dbReference type="Gene3D" id="1.10.8.10">
    <property type="entry name" value="DNA helicase RuvA subunit, C-terminal domain"/>
    <property type="match status" value="1"/>
</dbReference>
<dbReference type="InterPro" id="IPR029063">
    <property type="entry name" value="SAM-dependent_MTases_sf"/>
</dbReference>
<feature type="domain" description="Release factor glutamine methyltransferase N-terminal" evidence="7">
    <location>
        <begin position="8"/>
        <end position="76"/>
    </location>
</feature>
<organism evidence="8">
    <name type="scientific">Rheinheimera sp. BAL341</name>
    <dbReference type="NCBI Taxonomy" id="1708203"/>
    <lineage>
        <taxon>Bacteria</taxon>
        <taxon>Pseudomonadati</taxon>
        <taxon>Pseudomonadota</taxon>
        <taxon>Gammaproteobacteria</taxon>
        <taxon>Chromatiales</taxon>
        <taxon>Chromatiaceae</taxon>
        <taxon>Rheinheimera</taxon>
    </lineage>
</organism>
<evidence type="ECO:0000256" key="1">
    <source>
        <dbReference type="ARBA" id="ARBA00022603"/>
    </source>
</evidence>
<keyword evidence="1 5" id="KW-0489">Methyltransferase</keyword>
<feature type="domain" description="Methyltransferase small" evidence="6">
    <location>
        <begin position="98"/>
        <end position="198"/>
    </location>
</feature>
<dbReference type="PROSITE" id="PS00092">
    <property type="entry name" value="N6_MTASE"/>
    <property type="match status" value="1"/>
</dbReference>
<evidence type="ECO:0000256" key="4">
    <source>
        <dbReference type="ARBA" id="ARBA00048391"/>
    </source>
</evidence>
<proteinExistence type="inferred from homology"/>
<dbReference type="EMBL" id="CAAJGR010000104">
    <property type="protein sequence ID" value="VHO04501.1"/>
    <property type="molecule type" value="Genomic_DNA"/>
</dbReference>
<dbReference type="GO" id="GO:0032259">
    <property type="term" value="P:methylation"/>
    <property type="evidence" value="ECO:0007669"/>
    <property type="project" value="UniProtKB-KW"/>
</dbReference>
<comment type="similarity">
    <text evidence="5">Belongs to the protein N5-glutamine methyltransferase family. PrmC subfamily.</text>
</comment>
<dbReference type="Pfam" id="PF17827">
    <property type="entry name" value="PrmC_N"/>
    <property type="match status" value="1"/>
</dbReference>
<dbReference type="PANTHER" id="PTHR18895">
    <property type="entry name" value="HEMK METHYLTRANSFERASE"/>
    <property type="match status" value="1"/>
</dbReference>
<feature type="binding site" evidence="5">
    <location>
        <begin position="186"/>
        <end position="189"/>
    </location>
    <ligand>
        <name>substrate</name>
    </ligand>
</feature>
<dbReference type="PANTHER" id="PTHR18895:SF74">
    <property type="entry name" value="MTRF1L RELEASE FACTOR GLUTAMINE METHYLTRANSFERASE"/>
    <property type="match status" value="1"/>
</dbReference>
<dbReference type="Gene3D" id="3.40.50.150">
    <property type="entry name" value="Vaccinia Virus protein VP39"/>
    <property type="match status" value="1"/>
</dbReference>
<dbReference type="InterPro" id="IPR007848">
    <property type="entry name" value="Small_mtfrase_dom"/>
</dbReference>
<dbReference type="NCBIfam" id="TIGR00536">
    <property type="entry name" value="hemK_fam"/>
    <property type="match status" value="1"/>
</dbReference>
<comment type="catalytic activity">
    <reaction evidence="4 5">
        <text>L-glutaminyl-[peptide chain release factor] + S-adenosyl-L-methionine = N(5)-methyl-L-glutaminyl-[peptide chain release factor] + S-adenosyl-L-homocysteine + H(+)</text>
        <dbReference type="Rhea" id="RHEA:42896"/>
        <dbReference type="Rhea" id="RHEA-COMP:10271"/>
        <dbReference type="Rhea" id="RHEA-COMP:10272"/>
        <dbReference type="ChEBI" id="CHEBI:15378"/>
        <dbReference type="ChEBI" id="CHEBI:30011"/>
        <dbReference type="ChEBI" id="CHEBI:57856"/>
        <dbReference type="ChEBI" id="CHEBI:59789"/>
        <dbReference type="ChEBI" id="CHEBI:61891"/>
        <dbReference type="EC" id="2.1.1.297"/>
    </reaction>
</comment>
<dbReference type="GO" id="GO:0102559">
    <property type="term" value="F:peptide chain release factor N(5)-glutamine methyltransferase activity"/>
    <property type="evidence" value="ECO:0007669"/>
    <property type="project" value="UniProtKB-EC"/>
</dbReference>
<evidence type="ECO:0000256" key="3">
    <source>
        <dbReference type="ARBA" id="ARBA00022691"/>
    </source>
</evidence>
<dbReference type="CDD" id="cd02440">
    <property type="entry name" value="AdoMet_MTases"/>
    <property type="match status" value="1"/>
</dbReference>
<feature type="binding site" evidence="5">
    <location>
        <begin position="120"/>
        <end position="124"/>
    </location>
    <ligand>
        <name>S-adenosyl-L-methionine</name>
        <dbReference type="ChEBI" id="CHEBI:59789"/>
    </ligand>
</feature>
<keyword evidence="2 5" id="KW-0808">Transferase</keyword>
<gene>
    <name evidence="5" type="primary">prmC</name>
    <name evidence="8" type="ORF">BAL341_1926</name>
</gene>
<dbReference type="InterPro" id="IPR004556">
    <property type="entry name" value="HemK-like"/>
</dbReference>
<evidence type="ECO:0000259" key="6">
    <source>
        <dbReference type="Pfam" id="PF05175"/>
    </source>
</evidence>
<feature type="binding site" evidence="5">
    <location>
        <position position="171"/>
    </location>
    <ligand>
        <name>S-adenosyl-L-methionine</name>
        <dbReference type="ChEBI" id="CHEBI:59789"/>
    </ligand>
</feature>
<evidence type="ECO:0000256" key="5">
    <source>
        <dbReference type="HAMAP-Rule" id="MF_02126"/>
    </source>
</evidence>
<name>A0A486XSD2_9GAMM</name>
<accession>A0A486XSD2</accession>
<dbReference type="InterPro" id="IPR040758">
    <property type="entry name" value="PrmC_N"/>
</dbReference>
<dbReference type="InterPro" id="IPR050320">
    <property type="entry name" value="N5-glutamine_MTase"/>
</dbReference>
<feature type="binding site" evidence="5">
    <location>
        <position position="186"/>
    </location>
    <ligand>
        <name>S-adenosyl-L-methionine</name>
        <dbReference type="ChEBI" id="CHEBI:59789"/>
    </ligand>
</feature>
<dbReference type="InterPro" id="IPR002052">
    <property type="entry name" value="DNA_methylase_N6_adenine_CS"/>
</dbReference>
<dbReference type="FunFam" id="3.40.50.150:FF:000053">
    <property type="entry name" value="Release factor glutamine methyltransferase"/>
    <property type="match status" value="1"/>
</dbReference>
<dbReference type="InterPro" id="IPR019874">
    <property type="entry name" value="RF_methyltr_PrmC"/>
</dbReference>
<dbReference type="NCBIfam" id="TIGR03534">
    <property type="entry name" value="RF_mod_PrmC"/>
    <property type="match status" value="1"/>
</dbReference>
<evidence type="ECO:0000313" key="8">
    <source>
        <dbReference type="EMBL" id="VHO04501.1"/>
    </source>
</evidence>
<feature type="binding site" evidence="5">
    <location>
        <position position="143"/>
    </location>
    <ligand>
        <name>S-adenosyl-L-methionine</name>
        <dbReference type="ChEBI" id="CHEBI:59789"/>
    </ligand>
</feature>
<evidence type="ECO:0000259" key="7">
    <source>
        <dbReference type="Pfam" id="PF17827"/>
    </source>
</evidence>
<dbReference type="EC" id="2.1.1.297" evidence="5"/>
<dbReference type="GO" id="GO:0003676">
    <property type="term" value="F:nucleic acid binding"/>
    <property type="evidence" value="ECO:0007669"/>
    <property type="project" value="InterPro"/>
</dbReference>
<dbReference type="Pfam" id="PF05175">
    <property type="entry name" value="MTS"/>
    <property type="match status" value="1"/>
</dbReference>
<dbReference type="HAMAP" id="MF_02126">
    <property type="entry name" value="RF_methyltr_PrmC"/>
    <property type="match status" value="1"/>
</dbReference>